<feature type="binding site" evidence="2">
    <location>
        <begin position="238"/>
        <end position="239"/>
    </location>
    <ligand>
        <name>FAD</name>
        <dbReference type="ChEBI" id="CHEBI:57692"/>
    </ligand>
</feature>
<evidence type="ECO:0000313" key="4">
    <source>
        <dbReference type="EMBL" id="MDF9409661.1"/>
    </source>
</evidence>
<protein>
    <submittedName>
        <fullName evidence="4">Electron transfer flavoprotein subunit alpha/FixB family protein</fullName>
    </submittedName>
</protein>
<dbReference type="PANTHER" id="PTHR43153:SF1">
    <property type="entry name" value="ELECTRON TRANSFER FLAVOPROTEIN SUBUNIT ALPHA, MITOCHONDRIAL"/>
    <property type="match status" value="1"/>
</dbReference>
<feature type="binding site" evidence="2">
    <location>
        <begin position="269"/>
        <end position="276"/>
    </location>
    <ligand>
        <name>FAD</name>
        <dbReference type="ChEBI" id="CHEBI:57692"/>
    </ligand>
</feature>
<feature type="binding site" evidence="2">
    <location>
        <position position="290"/>
    </location>
    <ligand>
        <name>FAD</name>
        <dbReference type="ChEBI" id="CHEBI:57692"/>
    </ligand>
</feature>
<evidence type="ECO:0000256" key="1">
    <source>
        <dbReference type="ARBA" id="ARBA00005817"/>
    </source>
</evidence>
<dbReference type="Proteomes" id="UP001154312">
    <property type="component" value="Unassembled WGS sequence"/>
</dbReference>
<evidence type="ECO:0000259" key="3">
    <source>
        <dbReference type="SMART" id="SM00893"/>
    </source>
</evidence>
<dbReference type="EMBL" id="JAKOAV010000037">
    <property type="protein sequence ID" value="MDF9409661.1"/>
    <property type="molecule type" value="Genomic_DNA"/>
</dbReference>
<dbReference type="GO" id="GO:0033539">
    <property type="term" value="P:fatty acid beta-oxidation using acyl-CoA dehydrogenase"/>
    <property type="evidence" value="ECO:0007669"/>
    <property type="project" value="TreeGrafter"/>
</dbReference>
<dbReference type="SMART" id="SM00893">
    <property type="entry name" value="ETF"/>
    <property type="match status" value="1"/>
</dbReference>
<dbReference type="SUPFAM" id="SSF52467">
    <property type="entry name" value="DHS-like NAD/FAD-binding domain"/>
    <property type="match status" value="1"/>
</dbReference>
<evidence type="ECO:0000313" key="5">
    <source>
        <dbReference type="Proteomes" id="UP001154312"/>
    </source>
</evidence>
<dbReference type="AlphaFoldDB" id="A0A9X4H4A9"/>
<dbReference type="InterPro" id="IPR029035">
    <property type="entry name" value="DHS-like_NAD/FAD-binding_dom"/>
</dbReference>
<dbReference type="GO" id="GO:0050660">
    <property type="term" value="F:flavin adenine dinucleotide binding"/>
    <property type="evidence" value="ECO:0007669"/>
    <property type="project" value="InterPro"/>
</dbReference>
<gene>
    <name evidence="4" type="ORF">L7E55_15100</name>
</gene>
<keyword evidence="2" id="KW-0285">Flavoprotein</keyword>
<dbReference type="PIRSF" id="PIRSF000089">
    <property type="entry name" value="Electra_flavoP_a"/>
    <property type="match status" value="1"/>
</dbReference>
<proteinExistence type="inferred from homology"/>
<feature type="domain" description="Electron transfer flavoprotein alpha/beta-subunit N-terminal" evidence="3">
    <location>
        <begin position="5"/>
        <end position="196"/>
    </location>
</feature>
<reference evidence="4" key="1">
    <citation type="submission" date="2022-02" db="EMBL/GenBank/DDBJ databases">
        <authorList>
            <person name="Leng L."/>
        </authorList>
    </citation>
    <scope>NUCLEOTIDE SEQUENCE</scope>
    <source>
        <strain evidence="4">JI</strain>
    </source>
</reference>
<dbReference type="InterPro" id="IPR014729">
    <property type="entry name" value="Rossmann-like_a/b/a_fold"/>
</dbReference>
<dbReference type="InterPro" id="IPR014731">
    <property type="entry name" value="ETF_asu_C"/>
</dbReference>
<feature type="binding site" evidence="2">
    <location>
        <begin position="252"/>
        <end position="256"/>
    </location>
    <ligand>
        <name>FAD</name>
        <dbReference type="ChEBI" id="CHEBI:57692"/>
    </ligand>
</feature>
<dbReference type="PANTHER" id="PTHR43153">
    <property type="entry name" value="ELECTRON TRANSFER FLAVOPROTEIN ALPHA"/>
    <property type="match status" value="1"/>
</dbReference>
<organism evidence="4 5">
    <name type="scientific">Pelotomaculum isophthalicicum JI</name>
    <dbReference type="NCBI Taxonomy" id="947010"/>
    <lineage>
        <taxon>Bacteria</taxon>
        <taxon>Bacillati</taxon>
        <taxon>Bacillota</taxon>
        <taxon>Clostridia</taxon>
        <taxon>Eubacteriales</taxon>
        <taxon>Desulfotomaculaceae</taxon>
        <taxon>Pelotomaculum</taxon>
    </lineage>
</organism>
<comment type="caution">
    <text evidence="4">The sequence shown here is derived from an EMBL/GenBank/DDBJ whole genome shotgun (WGS) entry which is preliminary data.</text>
</comment>
<dbReference type="Gene3D" id="3.40.50.620">
    <property type="entry name" value="HUPs"/>
    <property type="match status" value="1"/>
</dbReference>
<dbReference type="SUPFAM" id="SSF52402">
    <property type="entry name" value="Adenine nucleotide alpha hydrolases-like"/>
    <property type="match status" value="1"/>
</dbReference>
<dbReference type="InterPro" id="IPR014730">
    <property type="entry name" value="ETF_a/b_N"/>
</dbReference>
<sequence>MSLVLTCLLDQGNLSRDSLEVLGAGKSIAAELDAVLAAAVIGAETGAVCAAAGEYGASKIYSVQDAALEQYYCEGYLAALEAVCRECEPAVVLFVTNAQGREMAPRLAKRLGKTALVDCLSFNADKETGRIVFTKPVFGGKAMAQVAMSDAPAVVAMRRRSIEPAQPEQVAAETIQVKPSAIPPNPFKLIERVEEQTAGVRLEDARVVVSGGQGLGGPENFALLEELAGLLGGAVGASRVAVDSGWVSSSKQVGQTGKIVAPDIYLAVGISGACQHLAGCSGSKVIVAINTDPEAPIFGAARLGVVGDYKEVLPPLIEKVKEMA</sequence>
<comment type="cofactor">
    <cofactor evidence="2">
        <name>FAD</name>
        <dbReference type="ChEBI" id="CHEBI:57692"/>
    </cofactor>
    <text evidence="2">Binds 1 FAD per dimer.</text>
</comment>
<dbReference type="InterPro" id="IPR001308">
    <property type="entry name" value="ETF_a/FixB"/>
</dbReference>
<accession>A0A9X4H4A9</accession>
<dbReference type="RefSeq" id="WP_277445158.1">
    <property type="nucleotide sequence ID" value="NZ_JAKOAV010000037.1"/>
</dbReference>
<evidence type="ECO:0000256" key="2">
    <source>
        <dbReference type="PIRSR" id="PIRSR000089-1"/>
    </source>
</evidence>
<name>A0A9X4H4A9_9FIRM</name>
<dbReference type="Pfam" id="PF00766">
    <property type="entry name" value="ETF_alpha"/>
    <property type="match status" value="1"/>
</dbReference>
<dbReference type="GO" id="GO:0009055">
    <property type="term" value="F:electron transfer activity"/>
    <property type="evidence" value="ECO:0007669"/>
    <property type="project" value="InterPro"/>
</dbReference>
<dbReference type="Pfam" id="PF01012">
    <property type="entry name" value="ETF"/>
    <property type="match status" value="1"/>
</dbReference>
<dbReference type="Gene3D" id="3.40.50.1220">
    <property type="entry name" value="TPP-binding domain"/>
    <property type="match status" value="1"/>
</dbReference>
<keyword evidence="2" id="KW-0274">FAD</keyword>
<keyword evidence="5" id="KW-1185">Reference proteome</keyword>
<comment type="similarity">
    <text evidence="1">Belongs to the ETF alpha-subunit/FixB family.</text>
</comment>